<dbReference type="CDD" id="cd00093">
    <property type="entry name" value="HTH_XRE"/>
    <property type="match status" value="1"/>
</dbReference>
<feature type="domain" description="HTH cro/C1-type" evidence="1">
    <location>
        <begin position="11"/>
        <end position="72"/>
    </location>
</feature>
<evidence type="ECO:0000313" key="2">
    <source>
        <dbReference type="EMBL" id="OOM09448.1"/>
    </source>
</evidence>
<sequence length="167" mass="19100">MDEFKTFGEIIKREREKENLSLQALAELISKDEETTITSSYISRLESSDKSNPTFKLACQITKKMGLDFKEVLNSFGYGELLGVADSFESIDTLIRVNKINAPSEMSGEYIVREVPLTDKEKETLIILLKLIFKFTLEDDSETIHYLRGILEQLAVLKKSRQKTIIL</sequence>
<reference evidence="2 3" key="1">
    <citation type="submission" date="2016-05" db="EMBL/GenBank/DDBJ databases">
        <title>Microbial solvent formation.</title>
        <authorList>
            <person name="Poehlein A."/>
            <person name="Montoya Solano J.D."/>
            <person name="Flitsch S."/>
            <person name="Krabben P."/>
            <person name="Duerre P."/>
            <person name="Daniel R."/>
        </authorList>
    </citation>
    <scope>NUCLEOTIDE SEQUENCE [LARGE SCALE GENOMIC DNA]</scope>
    <source>
        <strain evidence="2 3">L1-8</strain>
    </source>
</reference>
<dbReference type="SMART" id="SM00530">
    <property type="entry name" value="HTH_XRE"/>
    <property type="match status" value="1"/>
</dbReference>
<dbReference type="InterPro" id="IPR001387">
    <property type="entry name" value="Cro/C1-type_HTH"/>
</dbReference>
<accession>A0A1S8MZ12</accession>
<dbReference type="Gene3D" id="1.10.260.40">
    <property type="entry name" value="lambda repressor-like DNA-binding domains"/>
    <property type="match status" value="1"/>
</dbReference>
<dbReference type="RefSeq" id="WP_077866754.1">
    <property type="nucleotide sequence ID" value="NZ_LZYZ01000007.1"/>
</dbReference>
<dbReference type="PROSITE" id="PS50943">
    <property type="entry name" value="HTH_CROC1"/>
    <property type="match status" value="1"/>
</dbReference>
<gene>
    <name evidence="2" type="ORF">CLOSAC_37290</name>
</gene>
<name>A0A1S8MZ12_CLOSA</name>
<organism evidence="2 3">
    <name type="scientific">Clostridium saccharobutylicum</name>
    <dbReference type="NCBI Taxonomy" id="169679"/>
    <lineage>
        <taxon>Bacteria</taxon>
        <taxon>Bacillati</taxon>
        <taxon>Bacillota</taxon>
        <taxon>Clostridia</taxon>
        <taxon>Eubacteriales</taxon>
        <taxon>Clostridiaceae</taxon>
        <taxon>Clostridium</taxon>
    </lineage>
</organism>
<protein>
    <submittedName>
        <fullName evidence="2">Helix-turn-helix domain protein</fullName>
    </submittedName>
</protein>
<proteinExistence type="predicted"/>
<dbReference type="GO" id="GO:0003677">
    <property type="term" value="F:DNA binding"/>
    <property type="evidence" value="ECO:0007669"/>
    <property type="project" value="InterPro"/>
</dbReference>
<dbReference type="InterPro" id="IPR010982">
    <property type="entry name" value="Lambda_DNA-bd_dom_sf"/>
</dbReference>
<evidence type="ECO:0000313" key="3">
    <source>
        <dbReference type="Proteomes" id="UP000191154"/>
    </source>
</evidence>
<dbReference type="Pfam" id="PF01381">
    <property type="entry name" value="HTH_3"/>
    <property type="match status" value="1"/>
</dbReference>
<comment type="caution">
    <text evidence="2">The sequence shown here is derived from an EMBL/GenBank/DDBJ whole genome shotgun (WGS) entry which is preliminary data.</text>
</comment>
<dbReference type="AlphaFoldDB" id="A0A1S8MZ12"/>
<dbReference type="Proteomes" id="UP000191154">
    <property type="component" value="Unassembled WGS sequence"/>
</dbReference>
<evidence type="ECO:0000259" key="1">
    <source>
        <dbReference type="PROSITE" id="PS50943"/>
    </source>
</evidence>
<dbReference type="EMBL" id="LZYZ01000007">
    <property type="protein sequence ID" value="OOM09448.1"/>
    <property type="molecule type" value="Genomic_DNA"/>
</dbReference>
<dbReference type="SUPFAM" id="SSF47413">
    <property type="entry name" value="lambda repressor-like DNA-binding domains"/>
    <property type="match status" value="1"/>
</dbReference>